<sequence length="127" mass="13448">GEEGTYPIPEGSNGTGITGSSSKRKEINSGGSEGTSSAMQAARSNETEKLGNRGSKIGQGDIVVGESVDSPIETQTIGRKTIERGLVKETQRVAKKNWEEIGEAHQRLDQANSASSGKKSWADQVEE</sequence>
<dbReference type="AlphaFoldDB" id="A0AAF0QUB9"/>
<reference evidence="2" key="1">
    <citation type="submission" date="2023-08" db="EMBL/GenBank/DDBJ databases">
        <title>A de novo genome assembly of Solanum verrucosum Schlechtendal, a Mexican diploid species geographically isolated from the other diploid A-genome species in potato relatives.</title>
        <authorList>
            <person name="Hosaka K."/>
        </authorList>
    </citation>
    <scope>NUCLEOTIDE SEQUENCE</scope>
    <source>
        <tissue evidence="2">Young leaves</tissue>
    </source>
</reference>
<feature type="compositionally biased region" description="Polar residues" evidence="1">
    <location>
        <begin position="34"/>
        <end position="44"/>
    </location>
</feature>
<dbReference type="Proteomes" id="UP001234989">
    <property type="component" value="Chromosome 5"/>
</dbReference>
<feature type="non-terminal residue" evidence="2">
    <location>
        <position position="1"/>
    </location>
</feature>
<feature type="region of interest" description="Disordered" evidence="1">
    <location>
        <begin position="104"/>
        <end position="127"/>
    </location>
</feature>
<protein>
    <submittedName>
        <fullName evidence="2">Uncharacterized protein</fullName>
    </submittedName>
</protein>
<accession>A0AAF0QUB9</accession>
<proteinExistence type="predicted"/>
<evidence type="ECO:0000256" key="1">
    <source>
        <dbReference type="SAM" id="MobiDB-lite"/>
    </source>
</evidence>
<evidence type="ECO:0000313" key="2">
    <source>
        <dbReference type="EMBL" id="WMV28802.1"/>
    </source>
</evidence>
<keyword evidence="3" id="KW-1185">Reference proteome</keyword>
<organism evidence="2 3">
    <name type="scientific">Solanum verrucosum</name>
    <dbReference type="NCBI Taxonomy" id="315347"/>
    <lineage>
        <taxon>Eukaryota</taxon>
        <taxon>Viridiplantae</taxon>
        <taxon>Streptophyta</taxon>
        <taxon>Embryophyta</taxon>
        <taxon>Tracheophyta</taxon>
        <taxon>Spermatophyta</taxon>
        <taxon>Magnoliopsida</taxon>
        <taxon>eudicotyledons</taxon>
        <taxon>Gunneridae</taxon>
        <taxon>Pentapetalae</taxon>
        <taxon>asterids</taxon>
        <taxon>lamiids</taxon>
        <taxon>Solanales</taxon>
        <taxon>Solanaceae</taxon>
        <taxon>Solanoideae</taxon>
        <taxon>Solaneae</taxon>
        <taxon>Solanum</taxon>
    </lineage>
</organism>
<evidence type="ECO:0000313" key="3">
    <source>
        <dbReference type="Proteomes" id="UP001234989"/>
    </source>
</evidence>
<dbReference type="EMBL" id="CP133616">
    <property type="protein sequence ID" value="WMV28802.1"/>
    <property type="molecule type" value="Genomic_DNA"/>
</dbReference>
<gene>
    <name evidence="2" type="ORF">MTR67_022187</name>
</gene>
<feature type="region of interest" description="Disordered" evidence="1">
    <location>
        <begin position="1"/>
        <end position="76"/>
    </location>
</feature>
<name>A0AAF0QUB9_SOLVR</name>
<feature type="compositionally biased region" description="Polar residues" evidence="1">
    <location>
        <begin position="109"/>
        <end position="118"/>
    </location>
</feature>